<evidence type="ECO:0000313" key="4">
    <source>
        <dbReference type="EMBL" id="GLW64788.1"/>
    </source>
</evidence>
<sequence>MPVARDYDTQLLESVAVRRRRLRDAVLFGPQRARRTFDESLMKVVAGLCVAAVVCAGMVGWSFLQSKLATQKKQEEQAQQAQAPPPDGGVAPVPADWVGAKVTFPMLRRALTQAKVPPDLYVLPGQPKPAPSRTSSYYVVAPSANGFSGGVVEYDQGRIGAQFATEDEACRWLYGELVLRETPPRTLTPAQEAQAAQQAAKLAADAQAKIAAAGGASAAYLLTQGQLVDAFGQESGSVLFPYGTPFAQRGLPPSARATVDPRTPASYHRYRVVKPFQVTASISGPTATSQGGAVRFTLNPGLFPRPPALPTVRWLLRNGYVERVATSQIPK</sequence>
<evidence type="ECO:0000313" key="5">
    <source>
        <dbReference type="Proteomes" id="UP001165124"/>
    </source>
</evidence>
<feature type="transmembrane region" description="Helical" evidence="2">
    <location>
        <begin position="41"/>
        <end position="64"/>
    </location>
</feature>
<evidence type="ECO:0000259" key="3">
    <source>
        <dbReference type="Pfam" id="PF14021"/>
    </source>
</evidence>
<dbReference type="EMBL" id="BSRZ01000006">
    <property type="protein sequence ID" value="GLW64788.1"/>
    <property type="molecule type" value="Genomic_DNA"/>
</dbReference>
<dbReference type="PANTHER" id="PTHR42059">
    <property type="entry name" value="TNT DOMAIN-CONTAINING PROTEIN"/>
    <property type="match status" value="1"/>
</dbReference>
<feature type="compositionally biased region" description="Low complexity" evidence="1">
    <location>
        <begin position="77"/>
        <end position="94"/>
    </location>
</feature>
<dbReference type="InterPro" id="IPR025331">
    <property type="entry name" value="TNT"/>
</dbReference>
<dbReference type="AlphaFoldDB" id="A0A9W6UW98"/>
<keyword evidence="5" id="KW-1185">Reference proteome</keyword>
<keyword evidence="2" id="KW-1133">Transmembrane helix</keyword>
<feature type="region of interest" description="Disordered" evidence="1">
    <location>
        <begin position="75"/>
        <end position="94"/>
    </location>
</feature>
<comment type="caution">
    <text evidence="4">The sequence shown here is derived from an EMBL/GenBank/DDBJ whole genome shotgun (WGS) entry which is preliminary data.</text>
</comment>
<protein>
    <recommendedName>
        <fullName evidence="3">TNT domain-containing protein</fullName>
    </recommendedName>
</protein>
<dbReference type="Proteomes" id="UP001165124">
    <property type="component" value="Unassembled WGS sequence"/>
</dbReference>
<reference evidence="4" key="1">
    <citation type="submission" date="2023-02" db="EMBL/GenBank/DDBJ databases">
        <title>Actinomadura rubrobrunea NBRC 14622.</title>
        <authorList>
            <person name="Ichikawa N."/>
            <person name="Sato H."/>
            <person name="Tonouchi N."/>
        </authorList>
    </citation>
    <scope>NUCLEOTIDE SEQUENCE</scope>
    <source>
        <strain evidence="4">NBRC 14622</strain>
    </source>
</reference>
<gene>
    <name evidence="4" type="ORF">Arub01_30320</name>
</gene>
<dbReference type="GO" id="GO:0050135">
    <property type="term" value="F:NADP+ nucleosidase activity"/>
    <property type="evidence" value="ECO:0007669"/>
    <property type="project" value="InterPro"/>
</dbReference>
<keyword evidence="2" id="KW-0472">Membrane</keyword>
<dbReference type="Pfam" id="PF14021">
    <property type="entry name" value="TNT"/>
    <property type="match status" value="1"/>
</dbReference>
<proteinExistence type="predicted"/>
<accession>A0A9W6UW98</accession>
<name>A0A9W6UW98_9ACTN</name>
<dbReference type="InterPro" id="IPR053024">
    <property type="entry name" value="Fungal_surface_NADase"/>
</dbReference>
<evidence type="ECO:0000256" key="1">
    <source>
        <dbReference type="SAM" id="MobiDB-lite"/>
    </source>
</evidence>
<feature type="domain" description="TNT" evidence="3">
    <location>
        <begin position="222"/>
        <end position="324"/>
    </location>
</feature>
<dbReference type="PANTHER" id="PTHR42059:SF1">
    <property type="entry name" value="TNT DOMAIN-CONTAINING PROTEIN"/>
    <property type="match status" value="1"/>
</dbReference>
<evidence type="ECO:0000256" key="2">
    <source>
        <dbReference type="SAM" id="Phobius"/>
    </source>
</evidence>
<keyword evidence="2" id="KW-0812">Transmembrane</keyword>
<organism evidence="4 5">
    <name type="scientific">Actinomadura rubrobrunea</name>
    <dbReference type="NCBI Taxonomy" id="115335"/>
    <lineage>
        <taxon>Bacteria</taxon>
        <taxon>Bacillati</taxon>
        <taxon>Actinomycetota</taxon>
        <taxon>Actinomycetes</taxon>
        <taxon>Streptosporangiales</taxon>
        <taxon>Thermomonosporaceae</taxon>
        <taxon>Actinomadura</taxon>
    </lineage>
</organism>